<dbReference type="AlphaFoldDB" id="A0A9D4Z353"/>
<proteinExistence type="predicted"/>
<name>A0A9D4Z353_CHLVU</name>
<accession>A0A9D4Z353</accession>
<evidence type="ECO:0000313" key="3">
    <source>
        <dbReference type="Proteomes" id="UP001055712"/>
    </source>
</evidence>
<feature type="region of interest" description="Disordered" evidence="1">
    <location>
        <begin position="1"/>
        <end position="24"/>
    </location>
</feature>
<comment type="caution">
    <text evidence="2">The sequence shown here is derived from an EMBL/GenBank/DDBJ whole genome shotgun (WGS) entry which is preliminary data.</text>
</comment>
<feature type="compositionally biased region" description="Low complexity" evidence="1">
    <location>
        <begin position="816"/>
        <end position="828"/>
    </location>
</feature>
<feature type="compositionally biased region" description="Polar residues" evidence="1">
    <location>
        <begin position="1"/>
        <end position="18"/>
    </location>
</feature>
<keyword evidence="3" id="KW-1185">Reference proteome</keyword>
<dbReference type="OrthoDB" id="515256at2759"/>
<evidence type="ECO:0000256" key="1">
    <source>
        <dbReference type="SAM" id="MobiDB-lite"/>
    </source>
</evidence>
<feature type="region of interest" description="Disordered" evidence="1">
    <location>
        <begin position="698"/>
        <end position="753"/>
    </location>
</feature>
<reference evidence="2" key="1">
    <citation type="journal article" date="2019" name="Plant J.">
        <title>Chlorella vulgaris genome assembly and annotation reveals the molecular basis for metabolic acclimation to high light conditions.</title>
        <authorList>
            <person name="Cecchin M."/>
            <person name="Marcolungo L."/>
            <person name="Rossato M."/>
            <person name="Girolomoni L."/>
            <person name="Cosentino E."/>
            <person name="Cuine S."/>
            <person name="Li-Beisson Y."/>
            <person name="Delledonne M."/>
            <person name="Ballottari M."/>
        </authorList>
    </citation>
    <scope>NUCLEOTIDE SEQUENCE</scope>
    <source>
        <strain evidence="2">211/11P</strain>
    </source>
</reference>
<evidence type="ECO:0000313" key="2">
    <source>
        <dbReference type="EMBL" id="KAI3438982.1"/>
    </source>
</evidence>
<protein>
    <submittedName>
        <fullName evidence="2">Uncharacterized protein</fullName>
    </submittedName>
</protein>
<sequence>MTPESTGPQHPLNSQHAAPSSEAPAPMQHVLVVRHAPGLDHAAIAQLVQRFQPLNIRTGMNPANLDESSSVLFATLQQAHAAQQAVVHSSAGTGCAAATSIVSIPLQLPLPLPQPHDAASVALQPQPVAPCFPPSPRLIAPPPWQSQHHQRRLSEPELEGCPMPPQLPPRALRLQPQLPSLQEQLDAVTMRPLYAVPRPECQSQTHMPPQHSCPIPWIQPPQPGHPLLAGPPPPHGGHLAAAAFSPPPFHYPGPTHFASFDGGSPAWQPGRCGHGCEPSHLTEGLPETLDPASCFKRRLNPAAAAFSPSNPHQAASAAASAAAGPLTAWHGADGSYPVTHGGAMPPVIHSIFNGIEAALAGRPFVPCWDGMPAPRAPQDPEPPVSLLVAEPVQCDSGTEVADEGEADPNPRHVFAAVSAANLNACFITRALMRQLAPVEVVLKATLVGDPAAGPSVLAGAVVRVLIDKTYKLRQIQSSFIKPESSRLMLVLHDVNSPIPAEHISNTNPLALAPGEALGSSAEGELLELQAKLAFHGRRLFRHEVAATAWRLQLAEHWQRQQGGKQGDELRLATAQLKDMLADKREIKWRCRGVVGLDVGQETDLLVRAFRLPWTVAASWMAHSSPNAELLPGAGAGVGGGTPSSADRSSFTGEYHTRPPYNEVLGPTDTSSDLSSGARRALLRSAASPALHDRFMATVCGGGSSEPQPATAGLGMPAAATPASDDPAPVAVAPVPANGVPAPDSEGSAGSSAASLAGSHAAELAHEEARLLAEAASWGAEAEADRVYMEDSFSGQSMDDPFLLSASAEPSPKHSLQGSASSPQGAGSPHRVAAKAAA</sequence>
<feature type="region of interest" description="Disordered" evidence="1">
    <location>
        <begin position="790"/>
        <end position="837"/>
    </location>
</feature>
<dbReference type="Proteomes" id="UP001055712">
    <property type="component" value="Unassembled WGS sequence"/>
</dbReference>
<feature type="compositionally biased region" description="Polar residues" evidence="1">
    <location>
        <begin position="642"/>
        <end position="651"/>
    </location>
</feature>
<feature type="region of interest" description="Disordered" evidence="1">
    <location>
        <begin position="143"/>
        <end position="171"/>
    </location>
</feature>
<organism evidence="2 3">
    <name type="scientific">Chlorella vulgaris</name>
    <name type="common">Green alga</name>
    <dbReference type="NCBI Taxonomy" id="3077"/>
    <lineage>
        <taxon>Eukaryota</taxon>
        <taxon>Viridiplantae</taxon>
        <taxon>Chlorophyta</taxon>
        <taxon>core chlorophytes</taxon>
        <taxon>Trebouxiophyceae</taxon>
        <taxon>Chlorellales</taxon>
        <taxon>Chlorellaceae</taxon>
        <taxon>Chlorella clade</taxon>
        <taxon>Chlorella</taxon>
    </lineage>
</organism>
<reference evidence="2" key="2">
    <citation type="submission" date="2020-11" db="EMBL/GenBank/DDBJ databases">
        <authorList>
            <person name="Cecchin M."/>
            <person name="Marcolungo L."/>
            <person name="Rossato M."/>
            <person name="Girolomoni L."/>
            <person name="Cosentino E."/>
            <person name="Cuine S."/>
            <person name="Li-Beisson Y."/>
            <person name="Delledonne M."/>
            <person name="Ballottari M."/>
        </authorList>
    </citation>
    <scope>NUCLEOTIDE SEQUENCE</scope>
    <source>
        <strain evidence="2">211/11P</strain>
        <tissue evidence="2">Whole cell</tissue>
    </source>
</reference>
<feature type="region of interest" description="Disordered" evidence="1">
    <location>
        <begin position="632"/>
        <end position="676"/>
    </location>
</feature>
<dbReference type="EMBL" id="SIDB01000001">
    <property type="protein sequence ID" value="KAI3438982.1"/>
    <property type="molecule type" value="Genomic_DNA"/>
</dbReference>
<gene>
    <name evidence="2" type="ORF">D9Q98_001396</name>
</gene>
<feature type="compositionally biased region" description="Low complexity" evidence="1">
    <location>
        <begin position="716"/>
        <end position="753"/>
    </location>
</feature>